<dbReference type="PANTHER" id="PTHR31840:SF1">
    <property type="entry name" value="COILED-COIL DOMAIN-CONTAINING PROTEIN 97"/>
    <property type="match status" value="1"/>
</dbReference>
<evidence type="ECO:0000313" key="2">
    <source>
        <dbReference type="EMBL" id="KMP03943.1"/>
    </source>
</evidence>
<protein>
    <recommendedName>
        <fullName evidence="1">CCD97-like C-terminal domain-containing protein</fullName>
    </recommendedName>
</protein>
<evidence type="ECO:0000313" key="3">
    <source>
        <dbReference type="Proteomes" id="UP000054565"/>
    </source>
</evidence>
<dbReference type="OrthoDB" id="333176at2759"/>
<name>A0A0J6YAW8_COCIT</name>
<sequence length="211" mass="24575">MPYFPMNTEAFVVSCQHPSADHDNETSSDPPIHPPASIQVKNRRKRYLELHPEYFSSGLELADPLLYDRLIRRFQTASEREEEGRAKGYSGELEADLMRAELKMEALTHPDPNTTFTYSRGPHGEILAEEEDEIPATREEGKERWRSEMELRFLRGADQDFDYATVDECDDYDDLSEEQEKYFDEEEPEWLVEMDENGNPRLQGETGVQDF</sequence>
<dbReference type="PANTHER" id="PTHR31840">
    <property type="entry name" value="COILED-COIL DOMAIN-CONTAINING PROTEIN 97"/>
    <property type="match status" value="1"/>
</dbReference>
<dbReference type="AlphaFoldDB" id="A0A0J6YAW8"/>
<gene>
    <name evidence="2" type="ORF">CIRG_03635</name>
</gene>
<proteinExistence type="predicted"/>
<dbReference type="Pfam" id="PF09747">
    <property type="entry name" value="CCD97-like_C"/>
    <property type="match status" value="2"/>
</dbReference>
<evidence type="ECO:0000259" key="1">
    <source>
        <dbReference type="Pfam" id="PF09747"/>
    </source>
</evidence>
<organism evidence="2 3">
    <name type="scientific">Coccidioides immitis RMSCC 2394</name>
    <dbReference type="NCBI Taxonomy" id="404692"/>
    <lineage>
        <taxon>Eukaryota</taxon>
        <taxon>Fungi</taxon>
        <taxon>Dikarya</taxon>
        <taxon>Ascomycota</taxon>
        <taxon>Pezizomycotina</taxon>
        <taxon>Eurotiomycetes</taxon>
        <taxon>Eurotiomycetidae</taxon>
        <taxon>Onygenales</taxon>
        <taxon>Onygenaceae</taxon>
        <taxon>Coccidioides</taxon>
    </lineage>
</organism>
<dbReference type="EMBL" id="DS028094">
    <property type="protein sequence ID" value="KMP03943.1"/>
    <property type="molecule type" value="Genomic_DNA"/>
</dbReference>
<dbReference type="Proteomes" id="UP000054565">
    <property type="component" value="Unassembled WGS sequence"/>
</dbReference>
<dbReference type="STRING" id="404692.A0A0J6YAW8"/>
<reference evidence="3" key="1">
    <citation type="journal article" date="2010" name="Genome Res.">
        <title>Population genomic sequencing of Coccidioides fungi reveals recent hybridization and transposon control.</title>
        <authorList>
            <person name="Neafsey D.E."/>
            <person name="Barker B.M."/>
            <person name="Sharpton T.J."/>
            <person name="Stajich J.E."/>
            <person name="Park D.J."/>
            <person name="Whiston E."/>
            <person name="Hung C.-Y."/>
            <person name="McMahan C."/>
            <person name="White J."/>
            <person name="Sykes S."/>
            <person name="Heiman D."/>
            <person name="Young S."/>
            <person name="Zeng Q."/>
            <person name="Abouelleil A."/>
            <person name="Aftuck L."/>
            <person name="Bessette D."/>
            <person name="Brown A."/>
            <person name="FitzGerald M."/>
            <person name="Lui A."/>
            <person name="Macdonald J.P."/>
            <person name="Priest M."/>
            <person name="Orbach M.J."/>
            <person name="Galgiani J.N."/>
            <person name="Kirkland T.N."/>
            <person name="Cole G.T."/>
            <person name="Birren B.W."/>
            <person name="Henn M.R."/>
            <person name="Taylor J.W."/>
            <person name="Rounsley S.D."/>
        </authorList>
    </citation>
    <scope>NUCLEOTIDE SEQUENCE [LARGE SCALE GENOMIC DNA]</scope>
    <source>
        <strain evidence="3">RMSCC 2394</strain>
    </source>
</reference>
<dbReference type="InterPro" id="IPR040233">
    <property type="entry name" value="CCD97-like_C"/>
</dbReference>
<feature type="domain" description="CCD97-like C-terminal" evidence="1">
    <location>
        <begin position="42"/>
        <end position="107"/>
    </location>
</feature>
<feature type="domain" description="CCD97-like C-terminal" evidence="1">
    <location>
        <begin position="129"/>
        <end position="186"/>
    </location>
</feature>
<dbReference type="InterPro" id="IPR018613">
    <property type="entry name" value="Ccdc97-like"/>
</dbReference>
<accession>A0A0J6YAW8</accession>